<dbReference type="Proteomes" id="UP000190150">
    <property type="component" value="Unassembled WGS sequence"/>
</dbReference>
<comment type="similarity">
    <text evidence="1">Belongs to the sulfatase family.</text>
</comment>
<dbReference type="PANTHER" id="PTHR42693:SF53">
    <property type="entry name" value="ENDO-4-O-SULFATASE"/>
    <property type="match status" value="1"/>
</dbReference>
<feature type="domain" description="Sulfatase N-terminal" evidence="7">
    <location>
        <begin position="24"/>
        <end position="348"/>
    </location>
</feature>
<evidence type="ECO:0000259" key="7">
    <source>
        <dbReference type="Pfam" id="PF00884"/>
    </source>
</evidence>
<dbReference type="GO" id="GO:0004065">
    <property type="term" value="F:arylsulfatase activity"/>
    <property type="evidence" value="ECO:0007669"/>
    <property type="project" value="TreeGrafter"/>
</dbReference>
<evidence type="ECO:0000313" key="9">
    <source>
        <dbReference type="Proteomes" id="UP000190150"/>
    </source>
</evidence>
<evidence type="ECO:0000256" key="4">
    <source>
        <dbReference type="ARBA" id="ARBA00022837"/>
    </source>
</evidence>
<dbReference type="InterPro" id="IPR000917">
    <property type="entry name" value="Sulfatase_N"/>
</dbReference>
<evidence type="ECO:0000256" key="1">
    <source>
        <dbReference type="ARBA" id="ARBA00008779"/>
    </source>
</evidence>
<evidence type="ECO:0000256" key="2">
    <source>
        <dbReference type="ARBA" id="ARBA00022723"/>
    </source>
</evidence>
<dbReference type="Gene3D" id="3.40.720.10">
    <property type="entry name" value="Alkaline Phosphatase, subunit A"/>
    <property type="match status" value="1"/>
</dbReference>
<keyword evidence="9" id="KW-1185">Reference proteome</keyword>
<evidence type="ECO:0000256" key="5">
    <source>
        <dbReference type="SAM" id="MobiDB-lite"/>
    </source>
</evidence>
<keyword evidence="4" id="KW-0106">Calcium</keyword>
<keyword evidence="2" id="KW-0479">Metal-binding</keyword>
<evidence type="ECO:0000256" key="3">
    <source>
        <dbReference type="ARBA" id="ARBA00022801"/>
    </source>
</evidence>
<dbReference type="PROSITE" id="PS00149">
    <property type="entry name" value="SULFATASE_2"/>
    <property type="match status" value="1"/>
</dbReference>
<keyword evidence="3" id="KW-0378">Hydrolase</keyword>
<evidence type="ECO:0000256" key="6">
    <source>
        <dbReference type="SAM" id="SignalP"/>
    </source>
</evidence>
<evidence type="ECO:0000313" key="8">
    <source>
        <dbReference type="EMBL" id="SKB96936.1"/>
    </source>
</evidence>
<reference evidence="9" key="1">
    <citation type="submission" date="2017-02" db="EMBL/GenBank/DDBJ databases">
        <authorList>
            <person name="Varghese N."/>
            <person name="Submissions S."/>
        </authorList>
    </citation>
    <scope>NUCLEOTIDE SEQUENCE [LARGE SCALE GENOMIC DNA]</scope>
    <source>
        <strain evidence="9">DSM 24091</strain>
    </source>
</reference>
<dbReference type="InterPro" id="IPR024607">
    <property type="entry name" value="Sulfatase_CS"/>
</dbReference>
<dbReference type="STRING" id="1513896.SAMN05660841_03345"/>
<keyword evidence="6" id="KW-0732">Signal</keyword>
<proteinExistence type="inferred from homology"/>
<dbReference type="Pfam" id="PF14707">
    <property type="entry name" value="Sulfatase_C"/>
    <property type="match status" value="1"/>
</dbReference>
<gene>
    <name evidence="8" type="ORF">SAMN05660841_03345</name>
</gene>
<dbReference type="GO" id="GO:0046872">
    <property type="term" value="F:metal ion binding"/>
    <property type="evidence" value="ECO:0007669"/>
    <property type="project" value="UniProtKB-KW"/>
</dbReference>
<dbReference type="InterPro" id="IPR050738">
    <property type="entry name" value="Sulfatase"/>
</dbReference>
<protein>
    <submittedName>
        <fullName evidence="8">Arylsulfatase</fullName>
    </submittedName>
</protein>
<dbReference type="CDD" id="cd16026">
    <property type="entry name" value="GALNS_like"/>
    <property type="match status" value="1"/>
</dbReference>
<dbReference type="SUPFAM" id="SSF53649">
    <property type="entry name" value="Alkaline phosphatase-like"/>
    <property type="match status" value="1"/>
</dbReference>
<feature type="chain" id="PRO_5012143025" evidence="6">
    <location>
        <begin position="20"/>
        <end position="485"/>
    </location>
</feature>
<dbReference type="Pfam" id="PF00884">
    <property type="entry name" value="Sulfatase"/>
    <property type="match status" value="1"/>
</dbReference>
<sequence>MMRKYLIILLFCFANHLIAQQKRPNIIIVFMDDMGYGDVSVNGALSYQTPVLDKMASTGLRFTNFLTPQATCTASRAALLTGNYPNRMNMFGAFGPNSGIGLHEDEVTIAEMLKSMGYSTHMIGKWHLGNEPQFLPTRQGFDSYLGLPYSNDMWPVEYDGSPARPGGRVAHYPVLPLLTITKEKMIPDTVQKIETLADQAELTKLYTEDAIKYIRSNKNKPFFLYMAHSMTHVPIAASKAFAGKSKQGLFGDVMMEIDWSMQQLFETLKSAKIDDNTIVIFTSDNGPWLNFGNHNGNAAGFKEGKGTSWEGGVRVPCFVSWPSVIKEGKVVNHLTSSIDIFATIADVVKYSEHPYKIDGVSFLPYFNGSLEESIRKEFYYYYNRNDLEAVRKDNWKLVLPHKYRSYENINPADDGFGGKYAQGETKGMELYDLRRDPGERYNVIEMYPETVQELLQVAEKARMDLGDNLTNREGRNRRPIGVKEK</sequence>
<feature type="signal peptide" evidence="6">
    <location>
        <begin position="1"/>
        <end position="19"/>
    </location>
</feature>
<dbReference type="PANTHER" id="PTHR42693">
    <property type="entry name" value="ARYLSULFATASE FAMILY MEMBER"/>
    <property type="match status" value="1"/>
</dbReference>
<dbReference type="InterPro" id="IPR017850">
    <property type="entry name" value="Alkaline_phosphatase_core_sf"/>
</dbReference>
<dbReference type="Gene3D" id="3.30.1120.10">
    <property type="match status" value="1"/>
</dbReference>
<dbReference type="AlphaFoldDB" id="A0A1T5FLH4"/>
<feature type="region of interest" description="Disordered" evidence="5">
    <location>
        <begin position="466"/>
        <end position="485"/>
    </location>
</feature>
<name>A0A1T5FLH4_9SPHI</name>
<organism evidence="8 9">
    <name type="scientific">Sphingobacterium nematocida</name>
    <dbReference type="NCBI Taxonomy" id="1513896"/>
    <lineage>
        <taxon>Bacteria</taxon>
        <taxon>Pseudomonadati</taxon>
        <taxon>Bacteroidota</taxon>
        <taxon>Sphingobacteriia</taxon>
        <taxon>Sphingobacteriales</taxon>
        <taxon>Sphingobacteriaceae</taxon>
        <taxon>Sphingobacterium</taxon>
    </lineage>
</organism>
<dbReference type="RefSeq" id="WP_245801074.1">
    <property type="nucleotide sequence ID" value="NZ_FUZF01000017.1"/>
</dbReference>
<dbReference type="EMBL" id="FUZF01000017">
    <property type="protein sequence ID" value="SKB96936.1"/>
    <property type="molecule type" value="Genomic_DNA"/>
</dbReference>
<accession>A0A1T5FLH4</accession>